<reference evidence="1" key="1">
    <citation type="submission" date="2022-04" db="EMBL/GenBank/DDBJ databases">
        <title>Genome of the entomopathogenic fungus Entomophthora muscae.</title>
        <authorList>
            <person name="Elya C."/>
            <person name="Lovett B.R."/>
            <person name="Lee E."/>
            <person name="Macias A.M."/>
            <person name="Hajek A.E."/>
            <person name="De Bivort B.L."/>
            <person name="Kasson M.T."/>
            <person name="De Fine Licht H.H."/>
            <person name="Stajich J.E."/>
        </authorList>
    </citation>
    <scope>NUCLEOTIDE SEQUENCE</scope>
    <source>
        <strain evidence="1">Berkeley</strain>
    </source>
</reference>
<name>A0ACC2RTQ6_9FUNG</name>
<protein>
    <submittedName>
        <fullName evidence="1">Uncharacterized protein</fullName>
    </submittedName>
</protein>
<sequence>MDNFTSNPFKICDTCCFPLDARLWQLDAQQASIPLPLVQYLQQPIGVCRVWLQVVTSFFVRGFTFSFVPVCSVTQSGRWQQTSQTQERAVEQQTPVSQDPSNNYENEKDRDKEDKVEENPDYQEGNP</sequence>
<evidence type="ECO:0000313" key="2">
    <source>
        <dbReference type="Proteomes" id="UP001165960"/>
    </source>
</evidence>
<dbReference type="Proteomes" id="UP001165960">
    <property type="component" value="Unassembled WGS sequence"/>
</dbReference>
<keyword evidence="2" id="KW-1185">Reference proteome</keyword>
<proteinExistence type="predicted"/>
<comment type="caution">
    <text evidence="1">The sequence shown here is derived from an EMBL/GenBank/DDBJ whole genome shotgun (WGS) entry which is preliminary data.</text>
</comment>
<accession>A0ACC2RTQ6</accession>
<dbReference type="EMBL" id="QTSX02006521">
    <property type="protein sequence ID" value="KAJ9053421.1"/>
    <property type="molecule type" value="Genomic_DNA"/>
</dbReference>
<organism evidence="1 2">
    <name type="scientific">Entomophthora muscae</name>
    <dbReference type="NCBI Taxonomy" id="34485"/>
    <lineage>
        <taxon>Eukaryota</taxon>
        <taxon>Fungi</taxon>
        <taxon>Fungi incertae sedis</taxon>
        <taxon>Zoopagomycota</taxon>
        <taxon>Entomophthoromycotina</taxon>
        <taxon>Entomophthoromycetes</taxon>
        <taxon>Entomophthorales</taxon>
        <taxon>Entomophthoraceae</taxon>
        <taxon>Entomophthora</taxon>
    </lineage>
</organism>
<gene>
    <name evidence="1" type="ORF">DSO57_1024380</name>
</gene>
<evidence type="ECO:0000313" key="1">
    <source>
        <dbReference type="EMBL" id="KAJ9053421.1"/>
    </source>
</evidence>